<dbReference type="AlphaFoldDB" id="A0A369B8W1"/>
<keyword evidence="1" id="KW-1133">Transmembrane helix</keyword>
<feature type="transmembrane region" description="Helical" evidence="1">
    <location>
        <begin position="7"/>
        <end position="25"/>
    </location>
</feature>
<gene>
    <name evidence="2" type="ORF">DFP94_11089</name>
</gene>
<proteinExistence type="predicted"/>
<accession>A0A369B8W1</accession>
<evidence type="ECO:0000313" key="3">
    <source>
        <dbReference type="Proteomes" id="UP000253090"/>
    </source>
</evidence>
<feature type="transmembrane region" description="Helical" evidence="1">
    <location>
        <begin position="112"/>
        <end position="129"/>
    </location>
</feature>
<feature type="transmembrane region" description="Helical" evidence="1">
    <location>
        <begin position="45"/>
        <end position="63"/>
    </location>
</feature>
<evidence type="ECO:0000313" key="2">
    <source>
        <dbReference type="EMBL" id="RCX17028.1"/>
    </source>
</evidence>
<keyword evidence="1" id="KW-0472">Membrane</keyword>
<reference evidence="2 3" key="1">
    <citation type="submission" date="2018-07" db="EMBL/GenBank/DDBJ databases">
        <title>Genomic Encyclopedia of Type Strains, Phase III (KMG-III): the genomes of soil and plant-associated and newly described type strains.</title>
        <authorList>
            <person name="Whitman W."/>
        </authorList>
    </citation>
    <scope>NUCLEOTIDE SEQUENCE [LARGE SCALE GENOMIC DNA]</scope>
    <source>
        <strain evidence="2 3">CECT 8333</strain>
    </source>
</reference>
<dbReference type="EMBL" id="QPJW01000010">
    <property type="protein sequence ID" value="RCX17028.1"/>
    <property type="molecule type" value="Genomic_DNA"/>
</dbReference>
<feature type="transmembrane region" description="Helical" evidence="1">
    <location>
        <begin position="75"/>
        <end position="92"/>
    </location>
</feature>
<evidence type="ECO:0000256" key="1">
    <source>
        <dbReference type="SAM" id="Phobius"/>
    </source>
</evidence>
<keyword evidence="3" id="KW-1185">Reference proteome</keyword>
<sequence>MNKSKGYFYYLLWLLGALVLVYYGNRFVAIMEQNPERLLKISYGMLGNMLYGLVLGAYASLLGGLPNRRKFYRPLFFFIFIPSLILMLYPVLSLYLNMPYYSLYKDVAAQEGHFYFSVLCGLSLMKSLFGSR</sequence>
<comment type="caution">
    <text evidence="2">The sequence shown here is derived from an EMBL/GenBank/DDBJ whole genome shotgun (WGS) entry which is preliminary data.</text>
</comment>
<dbReference type="RefSeq" id="WP_114498166.1">
    <property type="nucleotide sequence ID" value="NZ_QPJW01000010.1"/>
</dbReference>
<dbReference type="Proteomes" id="UP000253090">
    <property type="component" value="Unassembled WGS sequence"/>
</dbReference>
<keyword evidence="1" id="KW-0812">Transmembrane</keyword>
<dbReference type="OrthoDB" id="2604949at2"/>
<organism evidence="2 3">
    <name type="scientific">Fontibacillus phaseoli</name>
    <dbReference type="NCBI Taxonomy" id="1416533"/>
    <lineage>
        <taxon>Bacteria</taxon>
        <taxon>Bacillati</taxon>
        <taxon>Bacillota</taxon>
        <taxon>Bacilli</taxon>
        <taxon>Bacillales</taxon>
        <taxon>Paenibacillaceae</taxon>
        <taxon>Fontibacillus</taxon>
    </lineage>
</organism>
<name>A0A369B8W1_9BACL</name>
<protein>
    <submittedName>
        <fullName evidence="2">Uncharacterized protein</fullName>
    </submittedName>
</protein>